<name>A0A9P9K1D8_FUSRE</name>
<evidence type="ECO:0000256" key="1">
    <source>
        <dbReference type="ARBA" id="ARBA00008858"/>
    </source>
</evidence>
<dbReference type="EMBL" id="JAGMUX010000011">
    <property type="protein sequence ID" value="KAH7244498.1"/>
    <property type="molecule type" value="Genomic_DNA"/>
</dbReference>
<feature type="region of interest" description="Disordered" evidence="3">
    <location>
        <begin position="328"/>
        <end position="356"/>
    </location>
</feature>
<keyword evidence="4" id="KW-0812">Transmembrane</keyword>
<dbReference type="SUPFAM" id="SSF51695">
    <property type="entry name" value="PLC-like phosphodiesterases"/>
    <property type="match status" value="1"/>
</dbReference>
<dbReference type="PANTHER" id="PTHR31571">
    <property type="entry name" value="ALTERED INHERITANCE OF MITOCHONDRIA PROTEIN 6"/>
    <property type="match status" value="1"/>
</dbReference>
<dbReference type="GO" id="GO:0008081">
    <property type="term" value="F:phosphoric diester hydrolase activity"/>
    <property type="evidence" value="ECO:0007669"/>
    <property type="project" value="InterPro"/>
</dbReference>
<feature type="transmembrane region" description="Helical" evidence="4">
    <location>
        <begin position="75"/>
        <end position="93"/>
    </location>
</feature>
<evidence type="ECO:0000256" key="3">
    <source>
        <dbReference type="SAM" id="MobiDB-lite"/>
    </source>
</evidence>
<accession>A0A9P9K1D8</accession>
<organism evidence="5 6">
    <name type="scientific">Fusarium redolens</name>
    <dbReference type="NCBI Taxonomy" id="48865"/>
    <lineage>
        <taxon>Eukaryota</taxon>
        <taxon>Fungi</taxon>
        <taxon>Dikarya</taxon>
        <taxon>Ascomycota</taxon>
        <taxon>Pezizomycotina</taxon>
        <taxon>Sordariomycetes</taxon>
        <taxon>Hypocreomycetidae</taxon>
        <taxon>Hypocreales</taxon>
        <taxon>Nectriaceae</taxon>
        <taxon>Fusarium</taxon>
        <taxon>Fusarium redolens species complex</taxon>
    </lineage>
</organism>
<dbReference type="InterPro" id="IPR051236">
    <property type="entry name" value="HAT_RTT109-like"/>
</dbReference>
<dbReference type="RefSeq" id="XP_046047721.1">
    <property type="nucleotide sequence ID" value="XM_046193263.1"/>
</dbReference>
<dbReference type="PANTHER" id="PTHR31571:SF1">
    <property type="entry name" value="ALTERED INHERITANCE OF MITOCHONDRIA PROTEIN 6"/>
    <property type="match status" value="1"/>
</dbReference>
<keyword evidence="6" id="KW-1185">Reference proteome</keyword>
<dbReference type="InterPro" id="IPR017946">
    <property type="entry name" value="PLC-like_Pdiesterase_TIM-brl"/>
</dbReference>
<dbReference type="GeneID" id="70223217"/>
<dbReference type="Proteomes" id="UP000720189">
    <property type="component" value="Unassembled WGS sequence"/>
</dbReference>
<evidence type="ECO:0000256" key="2">
    <source>
        <dbReference type="ARBA" id="ARBA00014286"/>
    </source>
</evidence>
<dbReference type="GO" id="GO:0006629">
    <property type="term" value="P:lipid metabolic process"/>
    <property type="evidence" value="ECO:0007669"/>
    <property type="project" value="InterPro"/>
</dbReference>
<comment type="similarity">
    <text evidence="1">Belongs to the AIM6 family.</text>
</comment>
<gene>
    <name evidence="5" type="ORF">BKA55DRAFT_573999</name>
</gene>
<reference evidence="5" key="1">
    <citation type="journal article" date="2021" name="Nat. Commun.">
        <title>Genetic determinants of endophytism in the Arabidopsis root mycobiome.</title>
        <authorList>
            <person name="Mesny F."/>
            <person name="Miyauchi S."/>
            <person name="Thiergart T."/>
            <person name="Pickel B."/>
            <person name="Atanasova L."/>
            <person name="Karlsson M."/>
            <person name="Huettel B."/>
            <person name="Barry K.W."/>
            <person name="Haridas S."/>
            <person name="Chen C."/>
            <person name="Bauer D."/>
            <person name="Andreopoulos W."/>
            <person name="Pangilinan J."/>
            <person name="LaButti K."/>
            <person name="Riley R."/>
            <person name="Lipzen A."/>
            <person name="Clum A."/>
            <person name="Drula E."/>
            <person name="Henrissat B."/>
            <person name="Kohler A."/>
            <person name="Grigoriev I.V."/>
            <person name="Martin F.M."/>
            <person name="Hacquard S."/>
        </authorList>
    </citation>
    <scope>NUCLEOTIDE SEQUENCE</scope>
    <source>
        <strain evidence="5">MPI-CAGE-AT-0023</strain>
    </source>
</reference>
<keyword evidence="4" id="KW-0472">Membrane</keyword>
<sequence length="456" mass="51978">MANSTKLFGRDLESLTSFGDGRNCTSDGALSTAIEPLEFPEPVRWRRRARFTDLVALISRRVQNNHFRTKLRRRIWFLIVGYLSLVGLVHVLSDVLQTHFPDDMDSIVHRWVDITATTIGVGYWLSDATQDVHPVRCHSHNDYWRTKPLFSAIAAGCPSVEADVWYRDDDLYVGHRQFQLRSNRTLRSLYIDPLIDILEQQNGFFPCERGRDCASRLPTNQPLVGVFSSDPEQPLVLLIDFKTPGEATWREIQMQLKPLRERNLLTYFNGTAIIPGPVIVVGSGYAQFDDLTKNDTYRDVFYDAPLELLADKSAKWPNPNRAQAGTLGAYSSDIDQAPEHDRPGSKRLQSDSTIGSETPYSYAPSNSYYASASFKKAVGHVWGSRLTQEQLQLIRAQVRGAHRLGLKARYWGVPAWPIGLRNHIWHILIREGVDMLSVDNLRQATTWDWRRKKGLI</sequence>
<evidence type="ECO:0000313" key="5">
    <source>
        <dbReference type="EMBL" id="KAH7244498.1"/>
    </source>
</evidence>
<comment type="caution">
    <text evidence="5">The sequence shown here is derived from an EMBL/GenBank/DDBJ whole genome shotgun (WGS) entry which is preliminary data.</text>
</comment>
<evidence type="ECO:0000256" key="4">
    <source>
        <dbReference type="SAM" id="Phobius"/>
    </source>
</evidence>
<evidence type="ECO:0000313" key="6">
    <source>
        <dbReference type="Proteomes" id="UP000720189"/>
    </source>
</evidence>
<dbReference type="OrthoDB" id="4153866at2759"/>
<keyword evidence="4" id="KW-1133">Transmembrane helix</keyword>
<proteinExistence type="inferred from homology"/>
<dbReference type="AlphaFoldDB" id="A0A9P9K1D8"/>
<protein>
    <recommendedName>
        <fullName evidence="2">Altered inheritance of mitochondria protein 6</fullName>
    </recommendedName>
</protein>